<dbReference type="Pfam" id="PF03372">
    <property type="entry name" value="Exo_endo_phos"/>
    <property type="match status" value="1"/>
</dbReference>
<dbReference type="GO" id="GO:0005634">
    <property type="term" value="C:nucleus"/>
    <property type="evidence" value="ECO:0007669"/>
    <property type="project" value="TreeGrafter"/>
</dbReference>
<evidence type="ECO:0000256" key="4">
    <source>
        <dbReference type="ARBA" id="ARBA00022723"/>
    </source>
</evidence>
<evidence type="ECO:0000259" key="9">
    <source>
        <dbReference type="Pfam" id="PF03372"/>
    </source>
</evidence>
<dbReference type="GO" id="GO:0008081">
    <property type="term" value="F:phosphoric diester hydrolase activity"/>
    <property type="evidence" value="ECO:0007669"/>
    <property type="project" value="TreeGrafter"/>
</dbReference>
<feature type="site" description="Transition state stabilizer" evidence="8">
    <location>
        <position position="147"/>
    </location>
</feature>
<keyword evidence="5" id="KW-0378">Hydrolase</keyword>
<dbReference type="PANTHER" id="PTHR22748:SF4">
    <property type="entry name" value="DNA-(APURINIC OR APYRIMIDINIC SITE) ENDONUCLEASE 2"/>
    <property type="match status" value="1"/>
</dbReference>
<feature type="binding site" evidence="7">
    <location>
        <position position="40"/>
    </location>
    <ligand>
        <name>Mg(2+)</name>
        <dbReference type="ChEBI" id="CHEBI:18420"/>
        <label>1</label>
    </ligand>
</feature>
<reference evidence="10 11" key="1">
    <citation type="journal article" date="2020" name="Cell">
        <title>Large-Scale Comparative Analyses of Tick Genomes Elucidate Their Genetic Diversity and Vector Capacities.</title>
        <authorList>
            <consortium name="Tick Genome and Microbiome Consortium (TIGMIC)"/>
            <person name="Jia N."/>
            <person name="Wang J."/>
            <person name="Shi W."/>
            <person name="Du L."/>
            <person name="Sun Y."/>
            <person name="Zhan W."/>
            <person name="Jiang J.F."/>
            <person name="Wang Q."/>
            <person name="Zhang B."/>
            <person name="Ji P."/>
            <person name="Bell-Sakyi L."/>
            <person name="Cui X.M."/>
            <person name="Yuan T.T."/>
            <person name="Jiang B.G."/>
            <person name="Yang W.F."/>
            <person name="Lam T.T."/>
            <person name="Chang Q.C."/>
            <person name="Ding S.J."/>
            <person name="Wang X.J."/>
            <person name="Zhu J.G."/>
            <person name="Ruan X.D."/>
            <person name="Zhao L."/>
            <person name="Wei J.T."/>
            <person name="Ye R.Z."/>
            <person name="Que T.C."/>
            <person name="Du C.H."/>
            <person name="Zhou Y.H."/>
            <person name="Cheng J.X."/>
            <person name="Dai P.F."/>
            <person name="Guo W.B."/>
            <person name="Han X.H."/>
            <person name="Huang E.J."/>
            <person name="Li L.F."/>
            <person name="Wei W."/>
            <person name="Gao Y.C."/>
            <person name="Liu J.Z."/>
            <person name="Shao H.Z."/>
            <person name="Wang X."/>
            <person name="Wang C.C."/>
            <person name="Yang T.C."/>
            <person name="Huo Q.B."/>
            <person name="Li W."/>
            <person name="Chen H.Y."/>
            <person name="Chen S.E."/>
            <person name="Zhou L.G."/>
            <person name="Ni X.B."/>
            <person name="Tian J.H."/>
            <person name="Sheng Y."/>
            <person name="Liu T."/>
            <person name="Pan Y.S."/>
            <person name="Xia L.Y."/>
            <person name="Li J."/>
            <person name="Zhao F."/>
            <person name="Cao W.C."/>
        </authorList>
    </citation>
    <scope>NUCLEOTIDE SEQUENCE [LARGE SCALE GENOMIC DNA]</scope>
    <source>
        <strain evidence="10">HaeL-2018</strain>
    </source>
</reference>
<comment type="similarity">
    <text evidence="2">Belongs to the DNA repair enzymes AP/ExoA family.</text>
</comment>
<evidence type="ECO:0000256" key="1">
    <source>
        <dbReference type="ARBA" id="ARBA00000493"/>
    </source>
</evidence>
<dbReference type="SUPFAM" id="SSF56219">
    <property type="entry name" value="DNase I-like"/>
    <property type="match status" value="1"/>
</dbReference>
<keyword evidence="6 7" id="KW-0460">Magnesium</keyword>
<keyword evidence="4 7" id="KW-0479">Metal-binding</keyword>
<evidence type="ECO:0000256" key="5">
    <source>
        <dbReference type="ARBA" id="ARBA00022801"/>
    </source>
</evidence>
<dbReference type="GO" id="GO:0006284">
    <property type="term" value="P:base-excision repair"/>
    <property type="evidence" value="ECO:0007669"/>
    <property type="project" value="TreeGrafter"/>
</dbReference>
<feature type="binding site" evidence="7">
    <location>
        <position position="11"/>
    </location>
    <ligand>
        <name>Mg(2+)</name>
        <dbReference type="ChEBI" id="CHEBI:18420"/>
        <label>1</label>
    </ligand>
</feature>
<evidence type="ECO:0000256" key="6">
    <source>
        <dbReference type="ARBA" id="ARBA00022842"/>
    </source>
</evidence>
<organism evidence="10 11">
    <name type="scientific">Haemaphysalis longicornis</name>
    <name type="common">Bush tick</name>
    <dbReference type="NCBI Taxonomy" id="44386"/>
    <lineage>
        <taxon>Eukaryota</taxon>
        <taxon>Metazoa</taxon>
        <taxon>Ecdysozoa</taxon>
        <taxon>Arthropoda</taxon>
        <taxon>Chelicerata</taxon>
        <taxon>Arachnida</taxon>
        <taxon>Acari</taxon>
        <taxon>Parasitiformes</taxon>
        <taxon>Ixodida</taxon>
        <taxon>Ixodoidea</taxon>
        <taxon>Ixodidae</taxon>
        <taxon>Haemaphysalinae</taxon>
        <taxon>Haemaphysalis</taxon>
    </lineage>
</organism>
<evidence type="ECO:0000313" key="10">
    <source>
        <dbReference type="EMBL" id="KAH9365894.1"/>
    </source>
</evidence>
<comment type="caution">
    <text evidence="10">The sequence shown here is derived from an EMBL/GenBank/DDBJ whole genome shotgun (WGS) entry which is preliminary data.</text>
</comment>
<dbReference type="InterPro" id="IPR004808">
    <property type="entry name" value="AP_endonuc_1"/>
</dbReference>
<dbReference type="EC" id="3.1.11.2" evidence="3"/>
<accession>A0A9J6FHQ1</accession>
<dbReference type="OMA" id="VEYRIIC"/>
<dbReference type="AlphaFoldDB" id="A0A9J6FHQ1"/>
<keyword evidence="7" id="KW-0464">Manganese</keyword>
<dbReference type="GO" id="GO:0046872">
    <property type="term" value="F:metal ion binding"/>
    <property type="evidence" value="ECO:0007669"/>
    <property type="project" value="UniProtKB-KW"/>
</dbReference>
<dbReference type="InterPro" id="IPR036691">
    <property type="entry name" value="Endo/exonu/phosph_ase_sf"/>
</dbReference>
<name>A0A9J6FHQ1_HAELO</name>
<gene>
    <name evidence="10" type="ORF">HPB48_015954</name>
</gene>
<evidence type="ECO:0000256" key="7">
    <source>
        <dbReference type="PIRSR" id="PIRSR604808-2"/>
    </source>
</evidence>
<evidence type="ECO:0000256" key="3">
    <source>
        <dbReference type="ARBA" id="ARBA00012115"/>
    </source>
</evidence>
<evidence type="ECO:0000256" key="8">
    <source>
        <dbReference type="PIRSR" id="PIRSR604808-3"/>
    </source>
</evidence>
<dbReference type="InterPro" id="IPR005135">
    <property type="entry name" value="Endo/exonuclease/phosphatase"/>
</dbReference>
<dbReference type="EMBL" id="JABSTR010000003">
    <property type="protein sequence ID" value="KAH9365894.1"/>
    <property type="molecule type" value="Genomic_DNA"/>
</dbReference>
<dbReference type="OrthoDB" id="6621896at2759"/>
<dbReference type="VEuPathDB" id="VectorBase:HLOH_055065"/>
<keyword evidence="11" id="KW-1185">Reference proteome</keyword>
<comment type="cofactor">
    <cofactor evidence="7">
        <name>Mg(2+)</name>
        <dbReference type="ChEBI" id="CHEBI:18420"/>
    </cofactor>
    <cofactor evidence="7">
        <name>Mn(2+)</name>
        <dbReference type="ChEBI" id="CHEBI:29035"/>
    </cofactor>
    <text evidence="7">Probably binds two magnesium or manganese ions per subunit.</text>
</comment>
<protein>
    <recommendedName>
        <fullName evidence="3">exodeoxyribonuclease III</fullName>
        <ecNumber evidence="3">3.1.11.2</ecNumber>
    </recommendedName>
</protein>
<feature type="binding site" evidence="7">
    <location>
        <position position="145"/>
    </location>
    <ligand>
        <name>Mg(2+)</name>
        <dbReference type="ChEBI" id="CHEBI:18420"/>
        <label>1</label>
    </ligand>
</feature>
<dbReference type="GO" id="GO:0008311">
    <property type="term" value="F:double-stranded DNA 3'-5' DNA exonuclease activity"/>
    <property type="evidence" value="ECO:0007669"/>
    <property type="project" value="UniProtKB-EC"/>
</dbReference>
<evidence type="ECO:0000313" key="11">
    <source>
        <dbReference type="Proteomes" id="UP000821853"/>
    </source>
</evidence>
<dbReference type="GO" id="GO:0003906">
    <property type="term" value="F:DNA-(apurinic or apyrimidinic site) endonuclease activity"/>
    <property type="evidence" value="ECO:0007669"/>
    <property type="project" value="TreeGrafter"/>
</dbReference>
<feature type="domain" description="Endonuclease/exonuclease/phosphatase" evidence="9">
    <location>
        <begin position="8"/>
        <end position="157"/>
    </location>
</feature>
<sequence>MEGSLNVATLNVQGLASKRKQSQVYRIFIDQDIDVLAVQETKVDGEEETEGMVRRFTSSYYASVSHAVGTSAGCVLPAKKLPGLEIQAVTACLSGRLVVCDYQCNSVEYRIICMCAPNALEARLYFFDSLKQHLNTERRLMLLGDFNCVLSSRDKASETTYIDASTSLLAEIVDEFGLIDLGECLEGTRDVIHTFSGVQPTTAR</sequence>
<dbReference type="Gene3D" id="3.60.10.10">
    <property type="entry name" value="Endonuclease/exonuclease/phosphatase"/>
    <property type="match status" value="1"/>
</dbReference>
<dbReference type="PANTHER" id="PTHR22748">
    <property type="entry name" value="AP ENDONUCLEASE"/>
    <property type="match status" value="1"/>
</dbReference>
<dbReference type="Proteomes" id="UP000821853">
    <property type="component" value="Unassembled WGS sequence"/>
</dbReference>
<evidence type="ECO:0000256" key="2">
    <source>
        <dbReference type="ARBA" id="ARBA00007092"/>
    </source>
</evidence>
<feature type="binding site" evidence="7">
    <location>
        <position position="147"/>
    </location>
    <ligand>
        <name>Mg(2+)</name>
        <dbReference type="ChEBI" id="CHEBI:18420"/>
        <label>1</label>
    </ligand>
</feature>
<proteinExistence type="inferred from homology"/>
<comment type="catalytic activity">
    <reaction evidence="1">
        <text>Exonucleolytic cleavage in the 3'- to 5'-direction to yield nucleoside 5'-phosphates.</text>
        <dbReference type="EC" id="3.1.11.2"/>
    </reaction>
</comment>